<gene>
    <name evidence="7" type="ORF">AB5J58_17900</name>
</gene>
<comment type="subcellular location">
    <subcellularLocation>
        <location evidence="1">Cell envelope</location>
    </subcellularLocation>
</comment>
<dbReference type="SUPFAM" id="SSF53807">
    <property type="entry name" value="Helical backbone' metal receptor"/>
    <property type="match status" value="1"/>
</dbReference>
<accession>A0AB39M9U7</accession>
<organism evidence="7">
    <name type="scientific">Streptomyces sp. R08</name>
    <dbReference type="NCBI Taxonomy" id="3238624"/>
    <lineage>
        <taxon>Bacteria</taxon>
        <taxon>Bacillati</taxon>
        <taxon>Actinomycetota</taxon>
        <taxon>Actinomycetes</taxon>
        <taxon>Kitasatosporales</taxon>
        <taxon>Streptomycetaceae</taxon>
        <taxon>Streptomyces</taxon>
    </lineage>
</organism>
<dbReference type="GO" id="GO:0030288">
    <property type="term" value="C:outer membrane-bounded periplasmic space"/>
    <property type="evidence" value="ECO:0007669"/>
    <property type="project" value="TreeGrafter"/>
</dbReference>
<feature type="chain" id="PRO_5044200388" evidence="5">
    <location>
        <begin position="30"/>
        <end position="327"/>
    </location>
</feature>
<dbReference type="RefSeq" id="WP_369188199.1">
    <property type="nucleotide sequence ID" value="NZ_CP163431.1"/>
</dbReference>
<dbReference type="Pfam" id="PF01497">
    <property type="entry name" value="Peripla_BP_2"/>
    <property type="match status" value="1"/>
</dbReference>
<evidence type="ECO:0000256" key="1">
    <source>
        <dbReference type="ARBA" id="ARBA00004196"/>
    </source>
</evidence>
<dbReference type="EMBL" id="CP163431">
    <property type="protein sequence ID" value="XDQ01947.1"/>
    <property type="molecule type" value="Genomic_DNA"/>
</dbReference>
<protein>
    <submittedName>
        <fullName evidence="7">ABC transporter substrate-binding protein</fullName>
    </submittedName>
</protein>
<evidence type="ECO:0000313" key="7">
    <source>
        <dbReference type="EMBL" id="XDQ01947.1"/>
    </source>
</evidence>
<dbReference type="Gene3D" id="3.40.50.1980">
    <property type="entry name" value="Nitrogenase molybdenum iron protein domain"/>
    <property type="match status" value="2"/>
</dbReference>
<dbReference type="PANTHER" id="PTHR30532:SF1">
    <property type="entry name" value="IRON(3+)-HYDROXAMATE-BINDING PROTEIN FHUD"/>
    <property type="match status" value="1"/>
</dbReference>
<feature type="signal peptide" evidence="5">
    <location>
        <begin position="1"/>
        <end position="29"/>
    </location>
</feature>
<keyword evidence="3" id="KW-0813">Transport</keyword>
<name>A0AB39M9U7_9ACTN</name>
<feature type="domain" description="Fe/B12 periplasmic-binding" evidence="6">
    <location>
        <begin position="66"/>
        <end position="327"/>
    </location>
</feature>
<dbReference type="InterPro" id="IPR051313">
    <property type="entry name" value="Bact_iron-sidero_bind"/>
</dbReference>
<reference evidence="7" key="1">
    <citation type="submission" date="2024-07" db="EMBL/GenBank/DDBJ databases">
        <authorList>
            <person name="Yu S.T."/>
        </authorList>
    </citation>
    <scope>NUCLEOTIDE SEQUENCE</scope>
    <source>
        <strain evidence="7">R08</strain>
    </source>
</reference>
<dbReference type="PROSITE" id="PS50983">
    <property type="entry name" value="FE_B12_PBP"/>
    <property type="match status" value="1"/>
</dbReference>
<dbReference type="InterPro" id="IPR002491">
    <property type="entry name" value="ABC_transptr_periplasmic_BD"/>
</dbReference>
<keyword evidence="4 5" id="KW-0732">Signal</keyword>
<dbReference type="AlphaFoldDB" id="A0AB39M9U7"/>
<evidence type="ECO:0000259" key="6">
    <source>
        <dbReference type="PROSITE" id="PS50983"/>
    </source>
</evidence>
<dbReference type="GO" id="GO:1901678">
    <property type="term" value="P:iron coordination entity transport"/>
    <property type="evidence" value="ECO:0007669"/>
    <property type="project" value="UniProtKB-ARBA"/>
</dbReference>
<evidence type="ECO:0000256" key="5">
    <source>
        <dbReference type="SAM" id="SignalP"/>
    </source>
</evidence>
<evidence type="ECO:0000256" key="4">
    <source>
        <dbReference type="ARBA" id="ARBA00022729"/>
    </source>
</evidence>
<sequence length="327" mass="34664">MPSSPLAGALRPRRLLTAVAATAMALALAACGSSSSSSTTAASGKATSRAVATAHGKVSVPTHPLRIVSVHSWATESLFDLGLKPVGVENCGETYVPPRYLKRWKATPKVTTGADIDYEEIAKLRPDLIVGVDVPYLSKAYKKLSAIAPTTFAPFKDTATWAVYPDATAEFVNRTTQLAALKQKYEDRIAAVRKTYGTQLAAARWDVIQGGFDNGNYWIYGADSPVGAILTQLGVHFGSATAAVAKGDTKSVSYERADLLKDADYVVYYTNNDGSPANNIQKLFALQACKDLPVAKSGHLVGTSDFLPGSYSDAIGVVDSLAKALQK</sequence>
<comment type="similarity">
    <text evidence="2">Belongs to the bacterial solute-binding protein 8 family.</text>
</comment>
<evidence type="ECO:0000256" key="2">
    <source>
        <dbReference type="ARBA" id="ARBA00008814"/>
    </source>
</evidence>
<dbReference type="PANTHER" id="PTHR30532">
    <property type="entry name" value="IRON III DICITRATE-BINDING PERIPLASMIC PROTEIN"/>
    <property type="match status" value="1"/>
</dbReference>
<proteinExistence type="inferred from homology"/>
<evidence type="ECO:0000256" key="3">
    <source>
        <dbReference type="ARBA" id="ARBA00022448"/>
    </source>
</evidence>